<evidence type="ECO:0000259" key="1">
    <source>
        <dbReference type="Pfam" id="PF12697"/>
    </source>
</evidence>
<dbReference type="SUPFAM" id="SSF53474">
    <property type="entry name" value="alpha/beta-Hydrolases"/>
    <property type="match status" value="1"/>
</dbReference>
<feature type="domain" description="AB hydrolase-1" evidence="1">
    <location>
        <begin position="9"/>
        <end position="222"/>
    </location>
</feature>
<evidence type="ECO:0000313" key="2">
    <source>
        <dbReference type="EMBL" id="KAA8571254.1"/>
    </source>
</evidence>
<dbReference type="Pfam" id="PF12697">
    <property type="entry name" value="Abhydrolase_6"/>
    <property type="match status" value="1"/>
</dbReference>
<reference evidence="2 3" key="1">
    <citation type="submission" date="2019-06" db="EMBL/GenBank/DDBJ databases">
        <title>Genome Sequence of the Brown Rot Fungal Pathogen Monilinia fructicola.</title>
        <authorList>
            <person name="De Miccolis Angelini R.M."/>
            <person name="Landi L."/>
            <person name="Abate D."/>
            <person name="Pollastro S."/>
            <person name="Romanazzi G."/>
            <person name="Faretra F."/>
        </authorList>
    </citation>
    <scope>NUCLEOTIDE SEQUENCE [LARGE SCALE GENOMIC DNA]</scope>
    <source>
        <strain evidence="2 3">Mfrc123</strain>
    </source>
</reference>
<accession>A0A5M9JP27</accession>
<keyword evidence="3" id="KW-1185">Reference proteome</keyword>
<dbReference type="AlphaFoldDB" id="A0A5M9JP27"/>
<organism evidence="2 3">
    <name type="scientific">Monilinia fructicola</name>
    <name type="common">Brown rot fungus</name>
    <name type="synonym">Ciboria fructicola</name>
    <dbReference type="NCBI Taxonomy" id="38448"/>
    <lineage>
        <taxon>Eukaryota</taxon>
        <taxon>Fungi</taxon>
        <taxon>Dikarya</taxon>
        <taxon>Ascomycota</taxon>
        <taxon>Pezizomycotina</taxon>
        <taxon>Leotiomycetes</taxon>
        <taxon>Helotiales</taxon>
        <taxon>Sclerotiniaceae</taxon>
        <taxon>Monilinia</taxon>
    </lineage>
</organism>
<protein>
    <recommendedName>
        <fullName evidence="1">AB hydrolase-1 domain-containing protein</fullName>
    </recommendedName>
</protein>
<dbReference type="VEuPathDB" id="FungiDB:MFRU_055g00130"/>
<proteinExistence type="predicted"/>
<sequence>MMASSKPIILFFPGAFHTTNAFMPVKTILEEKSYSCILSPNAPSLRNSDFTGVDLDTDVSYFRESVILPLLDDGKELVLVMHSYAGASAGGAVQGLSISERQAAGQKGGICGLICISAICLPAGFSIQEMLQMTDELAPWTIVDPEKSKVSSLGTFKAKARYSPYTDEAWKGKLAYLLCEDDQTFPVQLQQLFVQSGFFDIVESLPGSHSTFLDMPEKTADVIIKFIVAFGKEGGSS</sequence>
<dbReference type="Gene3D" id="3.40.50.1820">
    <property type="entry name" value="alpha/beta hydrolase"/>
    <property type="match status" value="1"/>
</dbReference>
<dbReference type="InterPro" id="IPR029058">
    <property type="entry name" value="AB_hydrolase_fold"/>
</dbReference>
<comment type="caution">
    <text evidence="2">The sequence shown here is derived from an EMBL/GenBank/DDBJ whole genome shotgun (WGS) entry which is preliminary data.</text>
</comment>
<gene>
    <name evidence="2" type="ORF">EYC84_000584</name>
</gene>
<evidence type="ECO:0000313" key="3">
    <source>
        <dbReference type="Proteomes" id="UP000322873"/>
    </source>
</evidence>
<dbReference type="PANTHER" id="PTHR37017:SF11">
    <property type="entry name" value="ESTERASE_LIPASE_THIOESTERASE DOMAIN-CONTAINING PROTEIN"/>
    <property type="match status" value="1"/>
</dbReference>
<name>A0A5M9JP27_MONFR</name>
<dbReference type="PANTHER" id="PTHR37017">
    <property type="entry name" value="AB HYDROLASE-1 DOMAIN-CONTAINING PROTEIN-RELATED"/>
    <property type="match status" value="1"/>
</dbReference>
<dbReference type="EMBL" id="VICG01000006">
    <property type="protein sequence ID" value="KAA8571254.1"/>
    <property type="molecule type" value="Genomic_DNA"/>
</dbReference>
<dbReference type="Proteomes" id="UP000322873">
    <property type="component" value="Unassembled WGS sequence"/>
</dbReference>
<dbReference type="InterPro" id="IPR000073">
    <property type="entry name" value="AB_hydrolase_1"/>
</dbReference>
<dbReference type="InterPro" id="IPR052897">
    <property type="entry name" value="Sec-Metab_Biosynth_Hydrolase"/>
</dbReference>